<proteinExistence type="predicted"/>
<feature type="non-terminal residue" evidence="1">
    <location>
        <position position="77"/>
    </location>
</feature>
<sequence length="77" mass="8338">MKNRWSDVEARQFVERYGADHGEELALRTYTSRLIGTESSLVLHGGGNTSVKGTLPNLFGETAPALFIKASGQDLAT</sequence>
<dbReference type="AlphaFoldDB" id="A0A382E8R3"/>
<reference evidence="1" key="1">
    <citation type="submission" date="2018-05" db="EMBL/GenBank/DDBJ databases">
        <authorList>
            <person name="Lanie J.A."/>
            <person name="Ng W.-L."/>
            <person name="Kazmierczak K.M."/>
            <person name="Andrzejewski T.M."/>
            <person name="Davidsen T.M."/>
            <person name="Wayne K.J."/>
            <person name="Tettelin H."/>
            <person name="Glass J.I."/>
            <person name="Rusch D."/>
            <person name="Podicherti R."/>
            <person name="Tsui H.-C.T."/>
            <person name="Winkler M.E."/>
        </authorList>
    </citation>
    <scope>NUCLEOTIDE SEQUENCE</scope>
</reference>
<evidence type="ECO:0000313" key="1">
    <source>
        <dbReference type="EMBL" id="SVB46247.1"/>
    </source>
</evidence>
<dbReference type="EMBL" id="UINC01042938">
    <property type="protein sequence ID" value="SVB46247.1"/>
    <property type="molecule type" value="Genomic_DNA"/>
</dbReference>
<name>A0A382E8R3_9ZZZZ</name>
<dbReference type="InterPro" id="IPR036409">
    <property type="entry name" value="Aldolase_II/adducin_N_sf"/>
</dbReference>
<dbReference type="Gene3D" id="3.40.225.10">
    <property type="entry name" value="Class II aldolase/adducin N-terminal domain"/>
    <property type="match status" value="1"/>
</dbReference>
<gene>
    <name evidence="1" type="ORF">METZ01_LOCUS199101</name>
</gene>
<protein>
    <recommendedName>
        <fullName evidence="2">Bifunctional aldolase/short-chain dehydrogenase</fullName>
    </recommendedName>
</protein>
<organism evidence="1">
    <name type="scientific">marine metagenome</name>
    <dbReference type="NCBI Taxonomy" id="408172"/>
    <lineage>
        <taxon>unclassified sequences</taxon>
        <taxon>metagenomes</taxon>
        <taxon>ecological metagenomes</taxon>
    </lineage>
</organism>
<evidence type="ECO:0008006" key="2">
    <source>
        <dbReference type="Google" id="ProtNLM"/>
    </source>
</evidence>
<accession>A0A382E8R3</accession>